<dbReference type="RefSeq" id="XP_062704016.1">
    <property type="nucleotide sequence ID" value="XM_062848032.1"/>
</dbReference>
<evidence type="ECO:0000256" key="1">
    <source>
        <dbReference type="SAM" id="Phobius"/>
    </source>
</evidence>
<dbReference type="Proteomes" id="UP000069940">
    <property type="component" value="Unassembled WGS sequence"/>
</dbReference>
<keyword evidence="1" id="KW-1133">Transmembrane helix</keyword>
<keyword evidence="1" id="KW-0472">Membrane</keyword>
<feature type="transmembrane region" description="Helical" evidence="1">
    <location>
        <begin position="21"/>
        <end position="43"/>
    </location>
</feature>
<reference evidence="2" key="2">
    <citation type="submission" date="2025-05" db="UniProtKB">
        <authorList>
            <consortium name="EnsemblMetazoa"/>
        </authorList>
    </citation>
    <scope>IDENTIFICATION</scope>
    <source>
        <strain evidence="2">Foshan</strain>
    </source>
</reference>
<accession>A0ABM1ZD57</accession>
<evidence type="ECO:0008006" key="4">
    <source>
        <dbReference type="Google" id="ProtNLM"/>
    </source>
</evidence>
<name>A0ABM1ZD57_AEDAL</name>
<dbReference type="GeneID" id="134286423"/>
<organism evidence="2 3">
    <name type="scientific">Aedes albopictus</name>
    <name type="common">Asian tiger mosquito</name>
    <name type="synonym">Stegomyia albopicta</name>
    <dbReference type="NCBI Taxonomy" id="7160"/>
    <lineage>
        <taxon>Eukaryota</taxon>
        <taxon>Metazoa</taxon>
        <taxon>Ecdysozoa</taxon>
        <taxon>Arthropoda</taxon>
        <taxon>Hexapoda</taxon>
        <taxon>Insecta</taxon>
        <taxon>Pterygota</taxon>
        <taxon>Neoptera</taxon>
        <taxon>Endopterygota</taxon>
        <taxon>Diptera</taxon>
        <taxon>Nematocera</taxon>
        <taxon>Culicoidea</taxon>
        <taxon>Culicidae</taxon>
        <taxon>Culicinae</taxon>
        <taxon>Aedini</taxon>
        <taxon>Aedes</taxon>
        <taxon>Stegomyia</taxon>
    </lineage>
</organism>
<dbReference type="EnsemblMetazoa" id="AALFPA23_017391.R25379">
    <property type="protein sequence ID" value="AALFPA23_017391.P25379"/>
    <property type="gene ID" value="AALFPA23_017391"/>
</dbReference>
<proteinExistence type="predicted"/>
<reference evidence="3" key="1">
    <citation type="journal article" date="2015" name="Proc. Natl. Acad. Sci. U.S.A.">
        <title>Genome sequence of the Asian Tiger mosquito, Aedes albopictus, reveals insights into its biology, genetics, and evolution.</title>
        <authorList>
            <person name="Chen X.G."/>
            <person name="Jiang X."/>
            <person name="Gu J."/>
            <person name="Xu M."/>
            <person name="Wu Y."/>
            <person name="Deng Y."/>
            <person name="Zhang C."/>
            <person name="Bonizzoni M."/>
            <person name="Dermauw W."/>
            <person name="Vontas J."/>
            <person name="Armbruster P."/>
            <person name="Huang X."/>
            <person name="Yang Y."/>
            <person name="Zhang H."/>
            <person name="He W."/>
            <person name="Peng H."/>
            <person name="Liu Y."/>
            <person name="Wu K."/>
            <person name="Chen J."/>
            <person name="Lirakis M."/>
            <person name="Topalis P."/>
            <person name="Van Leeuwen T."/>
            <person name="Hall A.B."/>
            <person name="Jiang X."/>
            <person name="Thorpe C."/>
            <person name="Mueller R.L."/>
            <person name="Sun C."/>
            <person name="Waterhouse R.M."/>
            <person name="Yan G."/>
            <person name="Tu Z.J."/>
            <person name="Fang X."/>
            <person name="James A.A."/>
        </authorList>
    </citation>
    <scope>NUCLEOTIDE SEQUENCE [LARGE SCALE GENOMIC DNA]</scope>
    <source>
        <strain evidence="3">Foshan</strain>
    </source>
</reference>
<sequence>MAKYLTQTYLIKHFDKCCFESVKVSIMKFAAVAAILGAAYILLDEDEPPTKVSRRSVWVHEWIRQREDQGCYENLLKQLRNKLPNLYQNFLRMTAKEFDYLLKLVTPYIEKQDTYMRKSISPGERLALTLRYLATGESFSSLQYLFRIPQCTISQIIPEVLDAIYMVLRKDFMKVPSTKDEWKEVATKFDRLWNFPNCIG</sequence>
<protein>
    <recommendedName>
        <fullName evidence="4">Transposase Helix-turn-helix domain-containing protein</fullName>
    </recommendedName>
</protein>
<evidence type="ECO:0000313" key="3">
    <source>
        <dbReference type="Proteomes" id="UP000069940"/>
    </source>
</evidence>
<keyword evidence="1" id="KW-0812">Transmembrane</keyword>
<keyword evidence="3" id="KW-1185">Reference proteome</keyword>
<evidence type="ECO:0000313" key="2">
    <source>
        <dbReference type="EnsemblMetazoa" id="AALFPA23_017391.P25379"/>
    </source>
</evidence>